<keyword evidence="5" id="KW-0571">Peptide transport</keyword>
<dbReference type="Gene3D" id="1.20.1250.20">
    <property type="entry name" value="MFS general substrate transporter like domains"/>
    <property type="match status" value="1"/>
</dbReference>
<dbReference type="InterPro" id="IPR020846">
    <property type="entry name" value="MFS_dom"/>
</dbReference>
<protein>
    <submittedName>
        <fullName evidence="10">MFS transporter</fullName>
    </submittedName>
</protein>
<evidence type="ECO:0000313" key="11">
    <source>
        <dbReference type="Proteomes" id="UP000236655"/>
    </source>
</evidence>
<keyword evidence="6 8" id="KW-1133">Transmembrane helix</keyword>
<keyword evidence="11" id="KW-1185">Reference proteome</keyword>
<evidence type="ECO:0000313" key="10">
    <source>
        <dbReference type="EMBL" id="AUR52824.1"/>
    </source>
</evidence>
<evidence type="ECO:0000256" key="2">
    <source>
        <dbReference type="ARBA" id="ARBA00022448"/>
    </source>
</evidence>
<evidence type="ECO:0000256" key="5">
    <source>
        <dbReference type="ARBA" id="ARBA00022856"/>
    </source>
</evidence>
<keyword evidence="2" id="KW-0813">Transport</keyword>
<dbReference type="AlphaFoldDB" id="A0A2I7N8N6"/>
<dbReference type="PANTHER" id="PTHR23517:SF15">
    <property type="entry name" value="PROTON-DEPENDENT OLIGOPEPTIDE FAMILY TRANSPORT PROTEIN"/>
    <property type="match status" value="1"/>
</dbReference>
<dbReference type="KEGG" id="nba:CUN60_11135"/>
<name>A0A2I7N8N6_9NEIS</name>
<evidence type="ECO:0000256" key="3">
    <source>
        <dbReference type="ARBA" id="ARBA00022475"/>
    </source>
</evidence>
<sequence length="485" mass="53735">MFTGWRNHPRSLKRLFFTEMWERFSFYGLNAVLVLFLTKAAHIPEDLALIIFGSYVTYVYLSTTIAGFLADRLYGYAKVAFIGGIFILIGHLTMALSNFSFSLFYFGLGCIATGTGLLKPNVSVMVGKLYSDEHEDMRVQGFNIYYMGINIGAVIAPTAVGFVAEKVAWHAGFGLAAIGMALGLYIFKRGEKEFPANCKVANNELINSRFAGIKLNIWVYVMLLALAAIFATLLANPIQSTVVSGICLLILGGYIISLWRKLTIEERSKVWIILVLSIFSVSYWTLSNQTIASLPIFIDRVVDLNYFGVTIPASSISSFYSLILIILAPIIAWFWNFTKQIKHEPGYAGKFALGLFVATLAFVFIIFGIMQAEHSGKMSLVWILVCYTLLGFGELCISPNGLALVTKYAPQNLSGIMMGLWWMINAFAGLTAGLIAQLIGFQSADKLPVAEQLNIYQNGFIKVTILGIIITAILFIIRNKIDERS</sequence>
<dbReference type="PROSITE" id="PS50850">
    <property type="entry name" value="MFS"/>
    <property type="match status" value="1"/>
</dbReference>
<feature type="transmembrane region" description="Helical" evidence="8">
    <location>
        <begin position="47"/>
        <end position="69"/>
    </location>
</feature>
<dbReference type="CDD" id="cd17346">
    <property type="entry name" value="MFS_DtpA_like"/>
    <property type="match status" value="1"/>
</dbReference>
<feature type="transmembrane region" description="Helical" evidence="8">
    <location>
        <begin position="347"/>
        <end position="369"/>
    </location>
</feature>
<feature type="domain" description="Major facilitator superfamily (MFS) profile" evidence="9">
    <location>
        <begin position="1"/>
        <end position="482"/>
    </location>
</feature>
<evidence type="ECO:0000256" key="7">
    <source>
        <dbReference type="ARBA" id="ARBA00023136"/>
    </source>
</evidence>
<feature type="transmembrane region" description="Helical" evidence="8">
    <location>
        <begin position="241"/>
        <end position="259"/>
    </location>
</feature>
<dbReference type="Pfam" id="PF00854">
    <property type="entry name" value="PTR2"/>
    <property type="match status" value="1"/>
</dbReference>
<dbReference type="Proteomes" id="UP000236655">
    <property type="component" value="Chromosome"/>
</dbReference>
<dbReference type="NCBIfam" id="TIGR00924">
    <property type="entry name" value="yjdL_sub1_fam"/>
    <property type="match status" value="1"/>
</dbReference>
<evidence type="ECO:0000256" key="6">
    <source>
        <dbReference type="ARBA" id="ARBA00022989"/>
    </source>
</evidence>
<dbReference type="InterPro" id="IPR000109">
    <property type="entry name" value="POT_fam"/>
</dbReference>
<dbReference type="GO" id="GO:1904680">
    <property type="term" value="F:peptide transmembrane transporter activity"/>
    <property type="evidence" value="ECO:0007669"/>
    <property type="project" value="InterPro"/>
</dbReference>
<feature type="transmembrane region" description="Helical" evidence="8">
    <location>
        <begin position="103"/>
        <end position="122"/>
    </location>
</feature>
<feature type="transmembrane region" description="Helical" evidence="8">
    <location>
        <begin position="76"/>
        <end position="97"/>
    </location>
</feature>
<dbReference type="InterPro" id="IPR050171">
    <property type="entry name" value="MFS_Transporters"/>
</dbReference>
<keyword evidence="4 8" id="KW-0812">Transmembrane</keyword>
<keyword evidence="3" id="KW-1003">Cell membrane</keyword>
<feature type="transmembrane region" description="Helical" evidence="8">
    <location>
        <begin position="381"/>
        <end position="406"/>
    </location>
</feature>
<keyword evidence="7 8" id="KW-0472">Membrane</keyword>
<dbReference type="SUPFAM" id="SSF103473">
    <property type="entry name" value="MFS general substrate transporter"/>
    <property type="match status" value="1"/>
</dbReference>
<dbReference type="OrthoDB" id="9772725at2"/>
<feature type="transmembrane region" description="Helical" evidence="8">
    <location>
        <begin position="21"/>
        <end position="41"/>
    </location>
</feature>
<comment type="subcellular location">
    <subcellularLocation>
        <location evidence="1">Cell membrane</location>
        <topology evidence="1">Multi-pass membrane protein</topology>
    </subcellularLocation>
</comment>
<gene>
    <name evidence="10" type="ORF">CUN60_11135</name>
</gene>
<dbReference type="PANTHER" id="PTHR23517">
    <property type="entry name" value="RESISTANCE PROTEIN MDTM, PUTATIVE-RELATED-RELATED"/>
    <property type="match status" value="1"/>
</dbReference>
<dbReference type="GO" id="GO:0005886">
    <property type="term" value="C:plasma membrane"/>
    <property type="evidence" value="ECO:0007669"/>
    <property type="project" value="UniProtKB-SubCell"/>
</dbReference>
<organism evidence="10 11">
    <name type="scientific">Aquella oligotrophica</name>
    <dbReference type="NCBI Taxonomy" id="2067065"/>
    <lineage>
        <taxon>Bacteria</taxon>
        <taxon>Pseudomonadati</taxon>
        <taxon>Pseudomonadota</taxon>
        <taxon>Betaproteobacteria</taxon>
        <taxon>Neisseriales</taxon>
        <taxon>Neisseriaceae</taxon>
        <taxon>Aquella</taxon>
    </lineage>
</organism>
<reference evidence="11" key="1">
    <citation type="submission" date="2017-11" db="EMBL/GenBank/DDBJ databases">
        <authorList>
            <person name="Chan K.G."/>
            <person name="Lee L.S."/>
        </authorList>
    </citation>
    <scope>NUCLEOTIDE SEQUENCE [LARGE SCALE GENOMIC DNA]</scope>
    <source>
        <strain evidence="11">DSM 100970</strain>
    </source>
</reference>
<feature type="transmembrane region" description="Helical" evidence="8">
    <location>
        <begin position="169"/>
        <end position="187"/>
    </location>
</feature>
<feature type="transmembrane region" description="Helical" evidence="8">
    <location>
        <begin position="271"/>
        <end position="298"/>
    </location>
</feature>
<accession>A0A2I7N8N6</accession>
<dbReference type="EMBL" id="CP024847">
    <property type="protein sequence ID" value="AUR52824.1"/>
    <property type="molecule type" value="Genomic_DNA"/>
</dbReference>
<dbReference type="InterPro" id="IPR036259">
    <property type="entry name" value="MFS_trans_sf"/>
</dbReference>
<feature type="transmembrane region" description="Helical" evidence="8">
    <location>
        <begin position="418"/>
        <end position="439"/>
    </location>
</feature>
<dbReference type="GO" id="GO:0015833">
    <property type="term" value="P:peptide transport"/>
    <property type="evidence" value="ECO:0007669"/>
    <property type="project" value="UniProtKB-KW"/>
</dbReference>
<evidence type="ECO:0000256" key="8">
    <source>
        <dbReference type="SAM" id="Phobius"/>
    </source>
</evidence>
<feature type="transmembrane region" description="Helical" evidence="8">
    <location>
        <begin position="143"/>
        <end position="163"/>
    </location>
</feature>
<evidence type="ECO:0000256" key="4">
    <source>
        <dbReference type="ARBA" id="ARBA00022692"/>
    </source>
</evidence>
<feature type="transmembrane region" description="Helical" evidence="8">
    <location>
        <begin position="217"/>
        <end position="235"/>
    </location>
</feature>
<feature type="transmembrane region" description="Helical" evidence="8">
    <location>
        <begin position="318"/>
        <end position="335"/>
    </location>
</feature>
<evidence type="ECO:0000259" key="9">
    <source>
        <dbReference type="PROSITE" id="PS50850"/>
    </source>
</evidence>
<feature type="transmembrane region" description="Helical" evidence="8">
    <location>
        <begin position="459"/>
        <end position="477"/>
    </location>
</feature>
<dbReference type="InterPro" id="IPR005279">
    <property type="entry name" value="Dipep/tripep_permease"/>
</dbReference>
<proteinExistence type="predicted"/>
<evidence type="ECO:0000256" key="1">
    <source>
        <dbReference type="ARBA" id="ARBA00004651"/>
    </source>
</evidence>
<dbReference type="RefSeq" id="WP_102952111.1">
    <property type="nucleotide sequence ID" value="NZ_CP024847.1"/>
</dbReference>
<keyword evidence="5" id="KW-0653">Protein transport</keyword>